<dbReference type="EMBL" id="BGKA01000187">
    <property type="protein sequence ID" value="GBH19023.1"/>
    <property type="molecule type" value="Genomic_DNA"/>
</dbReference>
<reference evidence="1 2" key="1">
    <citation type="submission" date="2018-04" db="EMBL/GenBank/DDBJ databases">
        <title>Draft genome sequence of Pseudomonas syringae pv. actinidiae biovar 3 strains isolated from kiwifruit in Kagawa prefecture.</title>
        <authorList>
            <person name="Tabuchi M."/>
            <person name="Saito M."/>
            <person name="Fujiwara S."/>
            <person name="Sasa N."/>
            <person name="Akimitsu K."/>
            <person name="Gomi K."/>
            <person name="Konishi-Sugita S."/>
            <person name="Hamano K."/>
            <person name="Kataoka I."/>
        </authorList>
    </citation>
    <scope>NUCLEOTIDE SEQUENCE [LARGE SCALE GENOMIC DNA]</scope>
    <source>
        <strain evidence="1 2">MAFF212211</strain>
    </source>
</reference>
<organism evidence="1 2">
    <name type="scientific">Pseudomonas syringae pv. actinidiae</name>
    <dbReference type="NCBI Taxonomy" id="103796"/>
    <lineage>
        <taxon>Bacteria</taxon>
        <taxon>Pseudomonadati</taxon>
        <taxon>Pseudomonadota</taxon>
        <taxon>Gammaproteobacteria</taxon>
        <taxon>Pseudomonadales</taxon>
        <taxon>Pseudomonadaceae</taxon>
        <taxon>Pseudomonas</taxon>
        <taxon>Pseudomonas syringae</taxon>
    </lineage>
</organism>
<sequence>MTSPRIMTPSRRQAISAVSNCFVMLEAPLVQTLTWPCW</sequence>
<accession>A0AAN4TMI0</accession>
<gene>
    <name evidence="1" type="ORF">KPSA3_05023</name>
</gene>
<protein>
    <submittedName>
        <fullName evidence="1">Uncharacterized protein</fullName>
    </submittedName>
</protein>
<evidence type="ECO:0000313" key="2">
    <source>
        <dbReference type="Proteomes" id="UP000248291"/>
    </source>
</evidence>
<evidence type="ECO:0000313" key="1">
    <source>
        <dbReference type="EMBL" id="GBH19023.1"/>
    </source>
</evidence>
<comment type="caution">
    <text evidence="1">The sequence shown here is derived from an EMBL/GenBank/DDBJ whole genome shotgun (WGS) entry which is preliminary data.</text>
</comment>
<name>A0AAN4TMI0_PSESF</name>
<dbReference type="AlphaFoldDB" id="A0AAN4TMI0"/>
<dbReference type="Proteomes" id="UP000248291">
    <property type="component" value="Unassembled WGS sequence"/>
</dbReference>
<proteinExistence type="predicted"/>